<gene>
    <name evidence="1" type="ORF">BDN72DRAFT_831966</name>
</gene>
<evidence type="ECO:0000313" key="2">
    <source>
        <dbReference type="Proteomes" id="UP000308600"/>
    </source>
</evidence>
<protein>
    <submittedName>
        <fullName evidence="1">Uncharacterized protein</fullName>
    </submittedName>
</protein>
<sequence length="97" mass="10475">MSDACGGCLVDCLGICCLCCAGTVINWMGLSPARSGRTGGRSINCCGRCCNESFNEDAFEKEVQRDLERTRDPNAVVTTQPTSNDNMNSRHNNHSVV</sequence>
<name>A0ACD3BBW4_9AGAR</name>
<organism evidence="1 2">
    <name type="scientific">Pluteus cervinus</name>
    <dbReference type="NCBI Taxonomy" id="181527"/>
    <lineage>
        <taxon>Eukaryota</taxon>
        <taxon>Fungi</taxon>
        <taxon>Dikarya</taxon>
        <taxon>Basidiomycota</taxon>
        <taxon>Agaricomycotina</taxon>
        <taxon>Agaricomycetes</taxon>
        <taxon>Agaricomycetidae</taxon>
        <taxon>Agaricales</taxon>
        <taxon>Pluteineae</taxon>
        <taxon>Pluteaceae</taxon>
        <taxon>Pluteus</taxon>
    </lineage>
</organism>
<dbReference type="EMBL" id="ML208262">
    <property type="protein sequence ID" value="TFK75640.1"/>
    <property type="molecule type" value="Genomic_DNA"/>
</dbReference>
<accession>A0ACD3BBW4</accession>
<dbReference type="Proteomes" id="UP000308600">
    <property type="component" value="Unassembled WGS sequence"/>
</dbReference>
<evidence type="ECO:0000313" key="1">
    <source>
        <dbReference type="EMBL" id="TFK75640.1"/>
    </source>
</evidence>
<proteinExistence type="predicted"/>
<reference evidence="1 2" key="1">
    <citation type="journal article" date="2019" name="Nat. Ecol. Evol.">
        <title>Megaphylogeny resolves global patterns of mushroom evolution.</title>
        <authorList>
            <person name="Varga T."/>
            <person name="Krizsan K."/>
            <person name="Foldi C."/>
            <person name="Dima B."/>
            <person name="Sanchez-Garcia M."/>
            <person name="Sanchez-Ramirez S."/>
            <person name="Szollosi G.J."/>
            <person name="Szarkandi J.G."/>
            <person name="Papp V."/>
            <person name="Albert L."/>
            <person name="Andreopoulos W."/>
            <person name="Angelini C."/>
            <person name="Antonin V."/>
            <person name="Barry K.W."/>
            <person name="Bougher N.L."/>
            <person name="Buchanan P."/>
            <person name="Buyck B."/>
            <person name="Bense V."/>
            <person name="Catcheside P."/>
            <person name="Chovatia M."/>
            <person name="Cooper J."/>
            <person name="Damon W."/>
            <person name="Desjardin D."/>
            <person name="Finy P."/>
            <person name="Geml J."/>
            <person name="Haridas S."/>
            <person name="Hughes K."/>
            <person name="Justo A."/>
            <person name="Karasinski D."/>
            <person name="Kautmanova I."/>
            <person name="Kiss B."/>
            <person name="Kocsube S."/>
            <person name="Kotiranta H."/>
            <person name="LaButti K.M."/>
            <person name="Lechner B.E."/>
            <person name="Liimatainen K."/>
            <person name="Lipzen A."/>
            <person name="Lukacs Z."/>
            <person name="Mihaltcheva S."/>
            <person name="Morgado L.N."/>
            <person name="Niskanen T."/>
            <person name="Noordeloos M.E."/>
            <person name="Ohm R.A."/>
            <person name="Ortiz-Santana B."/>
            <person name="Ovrebo C."/>
            <person name="Racz N."/>
            <person name="Riley R."/>
            <person name="Savchenko A."/>
            <person name="Shiryaev A."/>
            <person name="Soop K."/>
            <person name="Spirin V."/>
            <person name="Szebenyi C."/>
            <person name="Tomsovsky M."/>
            <person name="Tulloss R.E."/>
            <person name="Uehling J."/>
            <person name="Grigoriev I.V."/>
            <person name="Vagvolgyi C."/>
            <person name="Papp T."/>
            <person name="Martin F.M."/>
            <person name="Miettinen O."/>
            <person name="Hibbett D.S."/>
            <person name="Nagy L.G."/>
        </authorList>
    </citation>
    <scope>NUCLEOTIDE SEQUENCE [LARGE SCALE GENOMIC DNA]</scope>
    <source>
        <strain evidence="1 2">NL-1719</strain>
    </source>
</reference>
<keyword evidence="2" id="KW-1185">Reference proteome</keyword>